<feature type="transmembrane region" description="Helical" evidence="1">
    <location>
        <begin position="277"/>
        <end position="308"/>
    </location>
</feature>
<organism evidence="2">
    <name type="scientific">marine sediment metagenome</name>
    <dbReference type="NCBI Taxonomy" id="412755"/>
    <lineage>
        <taxon>unclassified sequences</taxon>
        <taxon>metagenomes</taxon>
        <taxon>ecological metagenomes</taxon>
    </lineage>
</organism>
<comment type="caution">
    <text evidence="2">The sequence shown here is derived from an EMBL/GenBank/DDBJ whole genome shotgun (WGS) entry which is preliminary data.</text>
</comment>
<keyword evidence="1" id="KW-0472">Membrane</keyword>
<feature type="transmembrane region" description="Helical" evidence="1">
    <location>
        <begin position="81"/>
        <end position="102"/>
    </location>
</feature>
<protein>
    <submittedName>
        <fullName evidence="2">Uncharacterized protein</fullName>
    </submittedName>
</protein>
<reference evidence="2" key="1">
    <citation type="journal article" date="2015" name="Nature">
        <title>Complex archaea that bridge the gap between prokaryotes and eukaryotes.</title>
        <authorList>
            <person name="Spang A."/>
            <person name="Saw J.H."/>
            <person name="Jorgensen S.L."/>
            <person name="Zaremba-Niedzwiedzka K."/>
            <person name="Martijn J."/>
            <person name="Lind A.E."/>
            <person name="van Eijk R."/>
            <person name="Schleper C."/>
            <person name="Guy L."/>
            <person name="Ettema T.J."/>
        </authorList>
    </citation>
    <scope>NUCLEOTIDE SEQUENCE</scope>
</reference>
<keyword evidence="1" id="KW-1133">Transmembrane helix</keyword>
<name>A0A0F9HNB7_9ZZZZ</name>
<dbReference type="AlphaFoldDB" id="A0A0F9HNB7"/>
<evidence type="ECO:0000256" key="1">
    <source>
        <dbReference type="SAM" id="Phobius"/>
    </source>
</evidence>
<feature type="transmembrane region" description="Helical" evidence="1">
    <location>
        <begin position="203"/>
        <end position="222"/>
    </location>
</feature>
<feature type="transmembrane region" description="Helical" evidence="1">
    <location>
        <begin position="146"/>
        <end position="175"/>
    </location>
</feature>
<keyword evidence="1" id="KW-0812">Transmembrane</keyword>
<sequence>MSKVFICRECGFALPNDLSHLIEQKIQVYCERCGSPFILEGVKFKPAPTPFKGKIKRIHTLFEKNESTLEKSIQFLNKISFLPLFIYACISFGLIAEIAFSWDNWINILIKRSLLGLISSILLVYDKAYIATKVREKKYNEIFVHSLCWGILGSIFYGLGVIILIKGVLIIFYVISNPENKDLRAYDYGLITKNSLNDFSAKAGFLIILFGIFRIFTSGIYSPRSGSIVKIIDFPLYIGIFLTYSVLLFLAIVALIIDLKLKNKISEKREFKFQDSIKILILGVIGTLFYAAGIFVLLTGSLIFFLALGKPSEKIQITPEEEKLARYIPSQRERETPQKRFPEEEEIKKQEVEKPIISQSNYDYDEETKVKMEKDVKEQIHQLVKEEKSVEKILEEIPVKKEKEKKEREFELKLHDSLLPVKNEKDKKLVKEYFSKIFTVLSKNLRKQIIDLKISKKEKRELLQELLFLTKEEQAKYIASLIDLYREIPKKLISKIRKLPNVKPKHYDKILAQLKYMDVDDQLKYVQFLEENA</sequence>
<feature type="transmembrane region" description="Helical" evidence="1">
    <location>
        <begin position="234"/>
        <end position="257"/>
    </location>
</feature>
<proteinExistence type="predicted"/>
<accession>A0A0F9HNB7</accession>
<evidence type="ECO:0000313" key="2">
    <source>
        <dbReference type="EMBL" id="KKM16776.1"/>
    </source>
</evidence>
<dbReference type="EMBL" id="LAZR01014601">
    <property type="protein sequence ID" value="KKM16776.1"/>
    <property type="molecule type" value="Genomic_DNA"/>
</dbReference>
<gene>
    <name evidence="2" type="ORF">LCGC14_1682390</name>
</gene>